<keyword evidence="3" id="KW-1185">Reference proteome</keyword>
<proteinExistence type="predicted"/>
<organism evidence="2 3">
    <name type="scientific">Diploptera punctata</name>
    <name type="common">Pacific beetle cockroach</name>
    <dbReference type="NCBI Taxonomy" id="6984"/>
    <lineage>
        <taxon>Eukaryota</taxon>
        <taxon>Metazoa</taxon>
        <taxon>Ecdysozoa</taxon>
        <taxon>Arthropoda</taxon>
        <taxon>Hexapoda</taxon>
        <taxon>Insecta</taxon>
        <taxon>Pterygota</taxon>
        <taxon>Neoptera</taxon>
        <taxon>Polyneoptera</taxon>
        <taxon>Dictyoptera</taxon>
        <taxon>Blattodea</taxon>
        <taxon>Blaberoidea</taxon>
        <taxon>Blaberidae</taxon>
        <taxon>Diplopterinae</taxon>
        <taxon>Diploptera</taxon>
    </lineage>
</organism>
<reference evidence="2" key="2">
    <citation type="submission" date="2023-05" db="EMBL/GenBank/DDBJ databases">
        <authorList>
            <person name="Fouks B."/>
        </authorList>
    </citation>
    <scope>NUCLEOTIDE SEQUENCE</scope>
    <source>
        <strain evidence="2">Stay&amp;Tobe</strain>
        <tissue evidence="2">Testes</tissue>
    </source>
</reference>
<accession>A0AAD8EQE6</accession>
<evidence type="ECO:0000313" key="2">
    <source>
        <dbReference type="EMBL" id="KAJ9598259.1"/>
    </source>
</evidence>
<dbReference type="Proteomes" id="UP001233999">
    <property type="component" value="Unassembled WGS sequence"/>
</dbReference>
<evidence type="ECO:0000313" key="3">
    <source>
        <dbReference type="Proteomes" id="UP001233999"/>
    </source>
</evidence>
<evidence type="ECO:0000256" key="1">
    <source>
        <dbReference type="SAM" id="MobiDB-lite"/>
    </source>
</evidence>
<dbReference type="AlphaFoldDB" id="A0AAD8EQE6"/>
<reference evidence="2" key="1">
    <citation type="journal article" date="2023" name="IScience">
        <title>Live-bearing cockroach genome reveals convergent evolutionary mechanisms linked to viviparity in insects and beyond.</title>
        <authorList>
            <person name="Fouks B."/>
            <person name="Harrison M.C."/>
            <person name="Mikhailova A.A."/>
            <person name="Marchal E."/>
            <person name="English S."/>
            <person name="Carruthers M."/>
            <person name="Jennings E.C."/>
            <person name="Chiamaka E.L."/>
            <person name="Frigard R.A."/>
            <person name="Pippel M."/>
            <person name="Attardo G.M."/>
            <person name="Benoit J.B."/>
            <person name="Bornberg-Bauer E."/>
            <person name="Tobe S.S."/>
        </authorList>
    </citation>
    <scope>NUCLEOTIDE SEQUENCE</scope>
    <source>
        <strain evidence="2">Stay&amp;Tobe</strain>
    </source>
</reference>
<feature type="non-terminal residue" evidence="2">
    <location>
        <position position="1"/>
    </location>
</feature>
<protein>
    <submittedName>
        <fullName evidence="2">Uncharacterized protein</fullName>
    </submittedName>
</protein>
<comment type="caution">
    <text evidence="2">The sequence shown here is derived from an EMBL/GenBank/DDBJ whole genome shotgun (WGS) entry which is preliminary data.</text>
</comment>
<feature type="non-terminal residue" evidence="2">
    <location>
        <position position="56"/>
    </location>
</feature>
<gene>
    <name evidence="2" type="ORF">L9F63_011080</name>
</gene>
<sequence length="56" mass="5633">STSAVTSAATVVPAANTTPSSASIPAVTLPPVTSASSIRKIQKHKNIRGLFSVSLI</sequence>
<feature type="compositionally biased region" description="Low complexity" evidence="1">
    <location>
        <begin position="1"/>
        <end position="20"/>
    </location>
</feature>
<feature type="region of interest" description="Disordered" evidence="1">
    <location>
        <begin position="1"/>
        <end position="21"/>
    </location>
</feature>
<dbReference type="EMBL" id="JASPKZ010001233">
    <property type="protein sequence ID" value="KAJ9598259.1"/>
    <property type="molecule type" value="Genomic_DNA"/>
</dbReference>
<name>A0AAD8EQE6_DIPPU</name>